<dbReference type="PROSITE" id="PS51257">
    <property type="entry name" value="PROKAR_LIPOPROTEIN"/>
    <property type="match status" value="1"/>
</dbReference>
<sequence>MKINKFLVLLILIIVTGCKEKAQEKTETPMVRSPAFKDIELEKWREEINRPAYSIDINQIKNPFITPKTYQLLTIKENTIPLILVGILKEKNKKLALLQDPTKKGYIVKEGDKLGESIIKEIGNNYIIIEEVSENIFGQKTKKLKKIILK</sequence>
<dbReference type="Gene3D" id="2.30.30.830">
    <property type="match status" value="1"/>
</dbReference>
<dbReference type="AlphaFoldDB" id="A0A2N7PQ97"/>
<evidence type="ECO:0000313" key="2">
    <source>
        <dbReference type="Proteomes" id="UP000235460"/>
    </source>
</evidence>
<evidence type="ECO:0000313" key="1">
    <source>
        <dbReference type="EMBL" id="PMP69003.1"/>
    </source>
</evidence>
<gene>
    <name evidence="1" type="ORF">C0190_00710</name>
</gene>
<proteinExistence type="predicted"/>
<comment type="caution">
    <text evidence="1">The sequence shown here is derived from an EMBL/GenBank/DDBJ whole genome shotgun (WGS) entry which is preliminary data.</text>
</comment>
<reference evidence="1 2" key="1">
    <citation type="submission" date="2018-01" db="EMBL/GenBank/DDBJ databases">
        <title>Metagenomic assembled genomes from two thermal pools in the Uzon Caldera, Kamchatka, Russia.</title>
        <authorList>
            <person name="Wilkins L."/>
            <person name="Ettinger C."/>
        </authorList>
    </citation>
    <scope>NUCLEOTIDE SEQUENCE [LARGE SCALE GENOMIC DNA]</scope>
    <source>
        <strain evidence="1">ZAV-08</strain>
    </source>
</reference>
<name>A0A2N7PQ97_9BACT</name>
<dbReference type="EMBL" id="PNIK01000009">
    <property type="protein sequence ID" value="PMP69003.1"/>
    <property type="molecule type" value="Genomic_DNA"/>
</dbReference>
<accession>A0A2N7PQ97</accession>
<protein>
    <recommendedName>
        <fullName evidence="3">Pilus assembly protein PilP</fullName>
    </recommendedName>
</protein>
<evidence type="ECO:0008006" key="3">
    <source>
        <dbReference type="Google" id="ProtNLM"/>
    </source>
</evidence>
<dbReference type="Proteomes" id="UP000235460">
    <property type="component" value="Unassembled WGS sequence"/>
</dbReference>
<organism evidence="1 2">
    <name type="scientific">Thermodesulfobacterium geofontis</name>
    <dbReference type="NCBI Taxonomy" id="1295609"/>
    <lineage>
        <taxon>Bacteria</taxon>
        <taxon>Pseudomonadati</taxon>
        <taxon>Thermodesulfobacteriota</taxon>
        <taxon>Thermodesulfobacteria</taxon>
        <taxon>Thermodesulfobacteriales</taxon>
        <taxon>Thermodesulfobacteriaceae</taxon>
        <taxon>Thermodesulfobacterium</taxon>
    </lineage>
</organism>